<dbReference type="PANTHER" id="PTHR35538">
    <property type="entry name" value="LIG_CHAN-GLU_BD DOMAIN-CONTAINING PROTEIN"/>
    <property type="match status" value="1"/>
</dbReference>
<dbReference type="STRING" id="147828.A0A4S2M743"/>
<dbReference type="AlphaFoldDB" id="A0A4S2M743"/>
<proteinExistence type="predicted"/>
<accession>A0A4S2M743</accession>
<keyword evidence="2" id="KW-1185">Reference proteome</keyword>
<dbReference type="EMBL" id="SJOL01003998">
    <property type="protein sequence ID" value="TGZ72175.1"/>
    <property type="molecule type" value="Genomic_DNA"/>
</dbReference>
<name>A0A4S2M743_OPIFE</name>
<evidence type="ECO:0000313" key="1">
    <source>
        <dbReference type="EMBL" id="TGZ72175.1"/>
    </source>
</evidence>
<evidence type="ECO:0000313" key="2">
    <source>
        <dbReference type="Proteomes" id="UP000308267"/>
    </source>
</evidence>
<reference evidence="1 2" key="1">
    <citation type="journal article" date="2019" name="BMC Genomics">
        <title>New insights from Opisthorchis felineus genome: update on genomics of the epidemiologically important liver flukes.</title>
        <authorList>
            <person name="Ershov N.I."/>
            <person name="Mordvinov V.A."/>
            <person name="Prokhortchouk E.B."/>
            <person name="Pakharukova M.Y."/>
            <person name="Gunbin K.V."/>
            <person name="Ustyantsev K."/>
            <person name="Genaev M.A."/>
            <person name="Blinov A.G."/>
            <person name="Mazur A."/>
            <person name="Boulygina E."/>
            <person name="Tsygankova S."/>
            <person name="Khrameeva E."/>
            <person name="Chekanov N."/>
            <person name="Fan G."/>
            <person name="Xiao A."/>
            <person name="Zhang H."/>
            <person name="Xu X."/>
            <person name="Yang H."/>
            <person name="Solovyev V."/>
            <person name="Lee S.M."/>
            <person name="Liu X."/>
            <person name="Afonnikov D.A."/>
            <person name="Skryabin K.G."/>
        </authorList>
    </citation>
    <scope>NUCLEOTIDE SEQUENCE [LARGE SCALE GENOMIC DNA]</scope>
    <source>
        <strain evidence="1">AK-0245</strain>
        <tissue evidence="1">Whole organism</tissue>
    </source>
</reference>
<protein>
    <submittedName>
        <fullName evidence="1">Uncharacterized protein</fullName>
    </submittedName>
</protein>
<dbReference type="PANTHER" id="PTHR35538:SF4">
    <property type="entry name" value="EF-HAND DOMAIN-CONTAINING PROTEIN"/>
    <property type="match status" value="1"/>
</dbReference>
<sequence>MWNPMEGMASYCILRESRLAQYVNAFMAAHLVGQEHSKDSEPVEKERTGTEILDLDERQLTAVGSISLADSEQSGNKVLPVKPMQIVRISLPASGDAESDSEDKDMIRSQLSSDNNQRLFVFADQYANTSTEFDVLSPSAVLSIENRTKKENGDKLTDKKLSDALLRLQTSQPALGCGIGRSPIKNKLEAIEFQLQSMKAELKLVRKQHTEVKASLESEFVSVMEKTQPKLVEECQKTFKDCYGTFGEQLKAKMKRREYLKILTSFSLGAKFHQQEILKQRIKYAQSRVKRLYKKRDKWHERSQLEVFKNCGLPTADLPRFRFWEQIADLEHLKKTELKSQDFLYALSLVNPDLKFNNQSENICELIPFPMNCSMNLRLFLCLVALSEHTTGLDYILRYYENKTDTNALLRRVNKGRELFRLAGGCDFVDEYKQILSPESDLTKYKPELKLSTVSETNFETSLMDRKERAVTHGYVPLRDLHTVFIAAGCGLLQTAQILHVLDPDNLGEIDFITFLFYLPLFVKAHHLTVTHPLEVIL</sequence>
<dbReference type="Proteomes" id="UP000308267">
    <property type="component" value="Unassembled WGS sequence"/>
</dbReference>
<organism evidence="1 2">
    <name type="scientific">Opisthorchis felineus</name>
    <dbReference type="NCBI Taxonomy" id="147828"/>
    <lineage>
        <taxon>Eukaryota</taxon>
        <taxon>Metazoa</taxon>
        <taxon>Spiralia</taxon>
        <taxon>Lophotrochozoa</taxon>
        <taxon>Platyhelminthes</taxon>
        <taxon>Trematoda</taxon>
        <taxon>Digenea</taxon>
        <taxon>Opisthorchiida</taxon>
        <taxon>Opisthorchiata</taxon>
        <taxon>Opisthorchiidae</taxon>
        <taxon>Opisthorchis</taxon>
    </lineage>
</organism>
<gene>
    <name evidence="1" type="ORF">CRM22_002252</name>
</gene>
<dbReference type="OrthoDB" id="2121618at2759"/>
<comment type="caution">
    <text evidence="1">The sequence shown here is derived from an EMBL/GenBank/DDBJ whole genome shotgun (WGS) entry which is preliminary data.</text>
</comment>